<dbReference type="EMBL" id="JAMWMR010000001">
    <property type="protein sequence ID" value="MCN9239420.1"/>
    <property type="molecule type" value="Genomic_DNA"/>
</dbReference>
<feature type="transmembrane region" description="Helical" evidence="1">
    <location>
        <begin position="63"/>
        <end position="81"/>
    </location>
</feature>
<evidence type="ECO:0000313" key="3">
    <source>
        <dbReference type="Proteomes" id="UP001523219"/>
    </source>
</evidence>
<feature type="transmembrane region" description="Helical" evidence="1">
    <location>
        <begin position="209"/>
        <end position="231"/>
    </location>
</feature>
<protein>
    <recommendedName>
        <fullName evidence="4">ABC transporter permease</fullName>
    </recommendedName>
</protein>
<dbReference type="Proteomes" id="UP001523219">
    <property type="component" value="Unassembled WGS sequence"/>
</dbReference>
<keyword evidence="3" id="KW-1185">Reference proteome</keyword>
<feature type="transmembrane region" description="Helical" evidence="1">
    <location>
        <begin position="102"/>
        <end position="127"/>
    </location>
</feature>
<evidence type="ECO:0000256" key="1">
    <source>
        <dbReference type="SAM" id="Phobius"/>
    </source>
</evidence>
<organism evidence="2 3">
    <name type="scientific">Streptomyces macrolidinus</name>
    <dbReference type="NCBI Taxonomy" id="2952607"/>
    <lineage>
        <taxon>Bacteria</taxon>
        <taxon>Bacillati</taxon>
        <taxon>Actinomycetota</taxon>
        <taxon>Actinomycetes</taxon>
        <taxon>Kitasatosporales</taxon>
        <taxon>Streptomycetaceae</taxon>
        <taxon>Streptomyces</taxon>
    </lineage>
</organism>
<feature type="transmembrane region" description="Helical" evidence="1">
    <location>
        <begin position="139"/>
        <end position="159"/>
    </location>
</feature>
<dbReference type="RefSeq" id="WP_252421500.1">
    <property type="nucleotide sequence ID" value="NZ_JAMWMR010000001.1"/>
</dbReference>
<accession>A0ABT0Z6M9</accession>
<feature type="transmembrane region" description="Helical" evidence="1">
    <location>
        <begin position="21"/>
        <end position="43"/>
    </location>
</feature>
<reference evidence="2 3" key="1">
    <citation type="submission" date="2022-05" db="EMBL/GenBank/DDBJ databases">
        <title>Streptomyces sp. nov. RY43-2 isolated from soil of a peat swamp forest.</title>
        <authorList>
            <person name="Kanchanasin P."/>
            <person name="Tanasupawat S."/>
            <person name="Phongsopitanun W."/>
        </authorList>
    </citation>
    <scope>NUCLEOTIDE SEQUENCE [LARGE SCALE GENOMIC DNA]</scope>
    <source>
        <strain evidence="2 3">RY43-2</strain>
    </source>
</reference>
<sequence length="444" mass="47405">MTLLAEKRPHRPARRHPLRAEALHGFGPWAGAALLLTCSVLLAGASARWQGGWAETGAELHDVLLIGVPLAAAIGCLQGGREHRRHTEELWRTAVRGPLARFLASALPVALWVAAGYVLAAAGALLATWPYARGDRPHLALLPADAVVLAASAVAGQVVGRLTAWRPMAPLLAIAGYVALGIPRAAAGPGAGGRLNPAFPVPDAMDPVWWQPVAMAVWGAGLAATAVLAYAARRRYTALLPLAAATIAGALLVHTGEGLWHENPLARRQVCDTSTTPQICVNARYGEVLPQVTEALSEVTGRLEGVRNLPVRFEDHAGAPHRDEVELPMLTPLGWYLVRGRLTDPEQYAWEAVSQLEGRGECERVDARVARADDAVQYYLAPSPSQKDFDAQDAQGDRAARADLKARLAARAHLASMGEKERRAWLSAYFASTGRCDPKGVPSL</sequence>
<gene>
    <name evidence="2" type="ORF">NGF19_01240</name>
</gene>
<evidence type="ECO:0000313" key="2">
    <source>
        <dbReference type="EMBL" id="MCN9239420.1"/>
    </source>
</evidence>
<keyword evidence="1" id="KW-1133">Transmembrane helix</keyword>
<name>A0ABT0Z6M9_9ACTN</name>
<keyword evidence="1" id="KW-0812">Transmembrane</keyword>
<keyword evidence="1" id="KW-0472">Membrane</keyword>
<evidence type="ECO:0008006" key="4">
    <source>
        <dbReference type="Google" id="ProtNLM"/>
    </source>
</evidence>
<feature type="transmembrane region" description="Helical" evidence="1">
    <location>
        <begin position="238"/>
        <end position="260"/>
    </location>
</feature>
<feature type="transmembrane region" description="Helical" evidence="1">
    <location>
        <begin position="171"/>
        <end position="189"/>
    </location>
</feature>
<proteinExistence type="predicted"/>
<comment type="caution">
    <text evidence="2">The sequence shown here is derived from an EMBL/GenBank/DDBJ whole genome shotgun (WGS) entry which is preliminary data.</text>
</comment>